<dbReference type="HOGENOM" id="CLU_915718_0_0_1"/>
<dbReference type="InterPro" id="IPR023779">
    <property type="entry name" value="Chromodomain_CS"/>
</dbReference>
<comment type="subcellular location">
    <subcellularLocation>
        <location evidence="1">Nucleus</location>
    </subcellularLocation>
</comment>
<organism evidence="5 6">
    <name type="scientific">Rhizophagus irregularis (strain DAOM 197198w)</name>
    <name type="common">Glomus intraradices</name>
    <dbReference type="NCBI Taxonomy" id="1432141"/>
    <lineage>
        <taxon>Eukaryota</taxon>
        <taxon>Fungi</taxon>
        <taxon>Fungi incertae sedis</taxon>
        <taxon>Mucoromycota</taxon>
        <taxon>Glomeromycotina</taxon>
        <taxon>Glomeromycetes</taxon>
        <taxon>Glomerales</taxon>
        <taxon>Glomeraceae</taxon>
        <taxon>Rhizophagus</taxon>
    </lineage>
</organism>
<dbReference type="SUPFAM" id="SSF53098">
    <property type="entry name" value="Ribonuclease H-like"/>
    <property type="match status" value="1"/>
</dbReference>
<evidence type="ECO:0000256" key="1">
    <source>
        <dbReference type="ARBA" id="ARBA00004123"/>
    </source>
</evidence>
<dbReference type="PROSITE" id="PS50994">
    <property type="entry name" value="INTEGRASE"/>
    <property type="match status" value="1"/>
</dbReference>
<dbReference type="InterPro" id="IPR001584">
    <property type="entry name" value="Integrase_cat-core"/>
</dbReference>
<dbReference type="OrthoDB" id="17734at2759"/>
<evidence type="ECO:0000256" key="2">
    <source>
        <dbReference type="ARBA" id="ARBA00023242"/>
    </source>
</evidence>
<dbReference type="InterPro" id="IPR036397">
    <property type="entry name" value="RNaseH_sf"/>
</dbReference>
<keyword evidence="2" id="KW-0539">Nucleus</keyword>
<evidence type="ECO:0000259" key="3">
    <source>
        <dbReference type="PROSITE" id="PS50013"/>
    </source>
</evidence>
<dbReference type="GO" id="GO:0003676">
    <property type="term" value="F:nucleic acid binding"/>
    <property type="evidence" value="ECO:0007669"/>
    <property type="project" value="InterPro"/>
</dbReference>
<evidence type="ECO:0000313" key="6">
    <source>
        <dbReference type="Proteomes" id="UP000022910"/>
    </source>
</evidence>
<dbReference type="InterPro" id="IPR023780">
    <property type="entry name" value="Chromo_domain"/>
</dbReference>
<dbReference type="Pfam" id="PF00385">
    <property type="entry name" value="Chromo"/>
    <property type="match status" value="1"/>
</dbReference>
<sequence>MPVDPKGFHYFLVVVEVAGKRVDAEPLKDKTANRVLNGFVKIYRRNRIKPSTYRLETDFGSEFTNDQIRDFFLNSLGVMMRFREPVRHKQQSYAERAIQAIQEPLFKRMVAQELKTGVTSVEWSEDFHDVVSKIDEIWQRNPPDIPTGSPKVSKITELLSERTRVLVKVDEPISVLGNKLHGKFCTGDIRWNPNIRVIKKMILTHEQPPIYLLNGLHKRLGVSRYAYTRKELQVVPENERPPPDSVIRGQSKRFVPERILQHRIRKGQDQYLVKWERYSNTKATWEPASRLEEDVPNLIRKFWE</sequence>
<dbReference type="EMBL" id="JEMT01028752">
    <property type="protein sequence ID" value="EXX53805.1"/>
    <property type="molecule type" value="Genomic_DNA"/>
</dbReference>
<accession>A0A015IIB5</accession>
<dbReference type="Proteomes" id="UP000022910">
    <property type="component" value="Unassembled WGS sequence"/>
</dbReference>
<gene>
    <name evidence="5" type="ORF">RirG_240540</name>
</gene>
<dbReference type="SMART" id="SM00298">
    <property type="entry name" value="CHROMO"/>
    <property type="match status" value="1"/>
</dbReference>
<dbReference type="GO" id="GO:0005634">
    <property type="term" value="C:nucleus"/>
    <property type="evidence" value="ECO:0007669"/>
    <property type="project" value="UniProtKB-SubCell"/>
</dbReference>
<protein>
    <submittedName>
        <fullName evidence="5">Uncharacterized protein</fullName>
    </submittedName>
</protein>
<dbReference type="GO" id="GO:0015074">
    <property type="term" value="P:DNA integration"/>
    <property type="evidence" value="ECO:0007669"/>
    <property type="project" value="InterPro"/>
</dbReference>
<dbReference type="PROSITE" id="PS00598">
    <property type="entry name" value="CHROMO_1"/>
    <property type="match status" value="1"/>
</dbReference>
<feature type="domain" description="Integrase catalytic" evidence="4">
    <location>
        <begin position="1"/>
        <end position="158"/>
    </location>
</feature>
<evidence type="ECO:0000313" key="5">
    <source>
        <dbReference type="EMBL" id="EXX53805.1"/>
    </source>
</evidence>
<dbReference type="InterPro" id="IPR016197">
    <property type="entry name" value="Chromo-like_dom_sf"/>
</dbReference>
<keyword evidence="6" id="KW-1185">Reference proteome</keyword>
<dbReference type="InterPro" id="IPR051219">
    <property type="entry name" value="Heterochromatin_chromo-domain"/>
</dbReference>
<reference evidence="5 6" key="1">
    <citation type="submission" date="2014-02" db="EMBL/GenBank/DDBJ databases">
        <title>Single nucleus genome sequencing reveals high similarity among nuclei of an endomycorrhizal fungus.</title>
        <authorList>
            <person name="Lin K."/>
            <person name="Geurts R."/>
            <person name="Zhang Z."/>
            <person name="Limpens E."/>
            <person name="Saunders D.G."/>
            <person name="Mu D."/>
            <person name="Pang E."/>
            <person name="Cao H."/>
            <person name="Cha H."/>
            <person name="Lin T."/>
            <person name="Zhou Q."/>
            <person name="Shang Y."/>
            <person name="Li Y."/>
            <person name="Ivanov S."/>
            <person name="Sharma T."/>
            <person name="Velzen R.V."/>
            <person name="Ruijter N.D."/>
            <person name="Aanen D.K."/>
            <person name="Win J."/>
            <person name="Kamoun S."/>
            <person name="Bisseling T."/>
            <person name="Huang S."/>
        </authorList>
    </citation>
    <scope>NUCLEOTIDE SEQUENCE [LARGE SCALE GENOMIC DNA]</scope>
    <source>
        <strain evidence="6">DAOM197198w</strain>
    </source>
</reference>
<dbReference type="InterPro" id="IPR000953">
    <property type="entry name" value="Chromo/chromo_shadow_dom"/>
</dbReference>
<dbReference type="InterPro" id="IPR012337">
    <property type="entry name" value="RNaseH-like_sf"/>
</dbReference>
<comment type="caution">
    <text evidence="5">The sequence shown here is derived from an EMBL/GenBank/DDBJ whole genome shotgun (WGS) entry which is preliminary data.</text>
</comment>
<dbReference type="PROSITE" id="PS50013">
    <property type="entry name" value="CHROMO_2"/>
    <property type="match status" value="1"/>
</dbReference>
<dbReference type="Gene3D" id="2.40.50.40">
    <property type="match status" value="1"/>
</dbReference>
<proteinExistence type="predicted"/>
<evidence type="ECO:0000259" key="4">
    <source>
        <dbReference type="PROSITE" id="PS50994"/>
    </source>
</evidence>
<dbReference type="AlphaFoldDB" id="A0A015IIB5"/>
<dbReference type="PANTHER" id="PTHR22812">
    <property type="entry name" value="CHROMOBOX PROTEIN"/>
    <property type="match status" value="1"/>
</dbReference>
<feature type="domain" description="Chromo" evidence="3">
    <location>
        <begin position="254"/>
        <end position="304"/>
    </location>
</feature>
<dbReference type="Gene3D" id="3.30.420.10">
    <property type="entry name" value="Ribonuclease H-like superfamily/Ribonuclease H"/>
    <property type="match status" value="1"/>
</dbReference>
<dbReference type="CDD" id="cd00024">
    <property type="entry name" value="CD_CSD"/>
    <property type="match status" value="1"/>
</dbReference>
<dbReference type="SUPFAM" id="SSF54160">
    <property type="entry name" value="Chromo domain-like"/>
    <property type="match status" value="1"/>
</dbReference>
<name>A0A015IIB5_RHIIW</name>